<gene>
    <name evidence="2" type="ORF">LMG32289_02363</name>
</gene>
<evidence type="ECO:0000313" key="3">
    <source>
        <dbReference type="Proteomes" id="UP000706525"/>
    </source>
</evidence>
<comment type="caution">
    <text evidence="2">The sequence shown here is derived from an EMBL/GenBank/DDBJ whole genome shotgun (WGS) entry which is preliminary data.</text>
</comment>
<evidence type="ECO:0000256" key="1">
    <source>
        <dbReference type="SAM" id="MobiDB-lite"/>
    </source>
</evidence>
<reference evidence="2 3" key="1">
    <citation type="submission" date="2021-08" db="EMBL/GenBank/DDBJ databases">
        <authorList>
            <person name="Peeters C."/>
        </authorList>
    </citation>
    <scope>NUCLEOTIDE SEQUENCE [LARGE SCALE GENOMIC DNA]</scope>
    <source>
        <strain evidence="2 3">LMG 32289</strain>
    </source>
</reference>
<protein>
    <submittedName>
        <fullName evidence="2">Uncharacterized protein</fullName>
    </submittedName>
</protein>
<organism evidence="2 3">
    <name type="scientific">Cupriavidus pampae</name>
    <dbReference type="NCBI Taxonomy" id="659251"/>
    <lineage>
        <taxon>Bacteria</taxon>
        <taxon>Pseudomonadati</taxon>
        <taxon>Pseudomonadota</taxon>
        <taxon>Betaproteobacteria</taxon>
        <taxon>Burkholderiales</taxon>
        <taxon>Burkholderiaceae</taxon>
        <taxon>Cupriavidus</taxon>
    </lineage>
</organism>
<dbReference type="EMBL" id="CAJZAG010000004">
    <property type="protein sequence ID" value="CAG9171439.1"/>
    <property type="molecule type" value="Genomic_DNA"/>
</dbReference>
<evidence type="ECO:0000313" key="2">
    <source>
        <dbReference type="EMBL" id="CAG9171439.1"/>
    </source>
</evidence>
<dbReference type="Proteomes" id="UP000706525">
    <property type="component" value="Unassembled WGS sequence"/>
</dbReference>
<feature type="region of interest" description="Disordered" evidence="1">
    <location>
        <begin position="1"/>
        <end position="22"/>
    </location>
</feature>
<sequence>MSIRTIEQESGPRAWSGKYPGSPSRFQLRHPRLPRDAVAVCDDDIDCIVGYQRVFGQIAYALDLQGQAARIWRLRGDEVFAGAGESRLVMGELWQPGVRARTRAGQWGYGALLEKDARAALRRRFAELGGTPLLLAPVAFERMEQPETFVPLHILRLAILTGRRTIRSEGLEFSTVIIVSDGNTTGQTHLMLTLQMNHAASVIRDFETKPIPSWMIDV</sequence>
<name>A0ABM8WVD3_9BURK</name>
<accession>A0ABM8WVD3</accession>
<proteinExistence type="predicted"/>
<keyword evidence="3" id="KW-1185">Reference proteome</keyword>
<dbReference type="RefSeq" id="WP_223988199.1">
    <property type="nucleotide sequence ID" value="NZ_CAJZAG010000004.1"/>
</dbReference>